<dbReference type="GO" id="GO:0009408">
    <property type="term" value="P:response to heat"/>
    <property type="evidence" value="ECO:0007669"/>
    <property type="project" value="InterPro"/>
</dbReference>
<dbReference type="PANTHER" id="PTHR46733">
    <property type="entry name" value="26.5 KDA HEAT SHOCK PROTEIN, MITOCHONDRIAL"/>
    <property type="match status" value="1"/>
</dbReference>
<dbReference type="SUPFAM" id="SSF49764">
    <property type="entry name" value="HSP20-like chaperones"/>
    <property type="match status" value="1"/>
</dbReference>
<dbReference type="Proteomes" id="UP001417504">
    <property type="component" value="Unassembled WGS sequence"/>
</dbReference>
<dbReference type="FunFam" id="2.60.40.790:FF:000059">
    <property type="entry name" value="26.5 kDa heat shock protein, mitochondrial"/>
    <property type="match status" value="1"/>
</dbReference>
<name>A0AAP0K4T2_9MAGN</name>
<dbReference type="CDD" id="cd06464">
    <property type="entry name" value="ACD_sHsps-like"/>
    <property type="match status" value="1"/>
</dbReference>
<sequence length="254" mass="27810">MATCNAVNSSLKVLSRGQCSNIISSALSRPCSVFFPSSGSRGVRGLSIVRAQGSSGDQQQQQQSKEHSVDVQVNQQGKNSGATAVESRPRRSLWEVSPFELIGHAGLMDPLSPMRTMRQMLDTMDRLFEDALTYPGALRSGPAEVRAPWEIRDEDTEVKMRFDMPGLSKEDVKVSIEDDVLVIKGENKKSSASESGGEGSDGWSSQSFSSYSTRLRLPDNCDKEKIMAEIKNGVLFISVPKVKVESKVIDVHVQ</sequence>
<evidence type="ECO:0000313" key="6">
    <source>
        <dbReference type="EMBL" id="KAK9145821.1"/>
    </source>
</evidence>
<dbReference type="InterPro" id="IPR002068">
    <property type="entry name" value="A-crystallin/Hsp20_dom"/>
</dbReference>
<dbReference type="EMBL" id="JBBNAE010000002">
    <property type="protein sequence ID" value="KAK9145821.1"/>
    <property type="molecule type" value="Genomic_DNA"/>
</dbReference>
<keyword evidence="7" id="KW-1185">Reference proteome</keyword>
<feature type="domain" description="SHSP" evidence="5">
    <location>
        <begin position="140"/>
        <end position="254"/>
    </location>
</feature>
<reference evidence="6 7" key="1">
    <citation type="submission" date="2024-01" db="EMBL/GenBank/DDBJ databases">
        <title>Genome assemblies of Stephania.</title>
        <authorList>
            <person name="Yang L."/>
        </authorList>
    </citation>
    <scope>NUCLEOTIDE SEQUENCE [LARGE SCALE GENOMIC DNA]</scope>
    <source>
        <strain evidence="6">QJT</strain>
        <tissue evidence="6">Leaf</tissue>
    </source>
</reference>
<evidence type="ECO:0000313" key="7">
    <source>
        <dbReference type="Proteomes" id="UP001417504"/>
    </source>
</evidence>
<evidence type="ECO:0000259" key="5">
    <source>
        <dbReference type="PROSITE" id="PS01031"/>
    </source>
</evidence>
<evidence type="ECO:0000256" key="2">
    <source>
        <dbReference type="PROSITE-ProRule" id="PRU00285"/>
    </source>
</evidence>
<dbReference type="PROSITE" id="PS01031">
    <property type="entry name" value="SHSP"/>
    <property type="match status" value="1"/>
</dbReference>
<evidence type="ECO:0000256" key="3">
    <source>
        <dbReference type="RuleBase" id="RU003616"/>
    </source>
</evidence>
<feature type="region of interest" description="Disordered" evidence="4">
    <location>
        <begin position="187"/>
        <end position="208"/>
    </location>
</feature>
<accession>A0AAP0K4T2</accession>
<protein>
    <recommendedName>
        <fullName evidence="5">SHSP domain-containing protein</fullName>
    </recommendedName>
</protein>
<feature type="compositionally biased region" description="Polar residues" evidence="4">
    <location>
        <begin position="71"/>
        <end position="82"/>
    </location>
</feature>
<gene>
    <name evidence="6" type="ORF">Sjap_005724</name>
</gene>
<evidence type="ECO:0000256" key="4">
    <source>
        <dbReference type="SAM" id="MobiDB-lite"/>
    </source>
</evidence>
<proteinExistence type="inferred from homology"/>
<organism evidence="6 7">
    <name type="scientific">Stephania japonica</name>
    <dbReference type="NCBI Taxonomy" id="461633"/>
    <lineage>
        <taxon>Eukaryota</taxon>
        <taxon>Viridiplantae</taxon>
        <taxon>Streptophyta</taxon>
        <taxon>Embryophyta</taxon>
        <taxon>Tracheophyta</taxon>
        <taxon>Spermatophyta</taxon>
        <taxon>Magnoliopsida</taxon>
        <taxon>Ranunculales</taxon>
        <taxon>Menispermaceae</taxon>
        <taxon>Menispermoideae</taxon>
        <taxon>Cissampelideae</taxon>
        <taxon>Stephania</taxon>
    </lineage>
</organism>
<dbReference type="InterPro" id="IPR044587">
    <property type="entry name" value="HSP21-like"/>
</dbReference>
<feature type="compositionally biased region" description="Low complexity" evidence="4">
    <location>
        <begin position="52"/>
        <end position="63"/>
    </location>
</feature>
<feature type="region of interest" description="Disordered" evidence="4">
    <location>
        <begin position="52"/>
        <end position="89"/>
    </location>
</feature>
<dbReference type="AlphaFoldDB" id="A0AAP0K4T2"/>
<keyword evidence="1" id="KW-0346">Stress response</keyword>
<dbReference type="PANTHER" id="PTHR46733:SF4">
    <property type="entry name" value="HEAT SHOCK PROTEIN 21, CHLOROPLASTIC"/>
    <property type="match status" value="1"/>
</dbReference>
<dbReference type="Pfam" id="PF00011">
    <property type="entry name" value="HSP20"/>
    <property type="match status" value="1"/>
</dbReference>
<comment type="caution">
    <text evidence="6">The sequence shown here is derived from an EMBL/GenBank/DDBJ whole genome shotgun (WGS) entry which is preliminary data.</text>
</comment>
<dbReference type="Gene3D" id="2.60.40.790">
    <property type="match status" value="1"/>
</dbReference>
<comment type="similarity">
    <text evidence="2 3">Belongs to the small heat shock protein (HSP20) family.</text>
</comment>
<evidence type="ECO:0000256" key="1">
    <source>
        <dbReference type="ARBA" id="ARBA00023016"/>
    </source>
</evidence>
<dbReference type="InterPro" id="IPR008978">
    <property type="entry name" value="HSP20-like_chaperone"/>
</dbReference>
<feature type="compositionally biased region" description="Low complexity" evidence="4">
    <location>
        <begin position="192"/>
        <end position="208"/>
    </location>
</feature>